<dbReference type="InterPro" id="IPR051056">
    <property type="entry name" value="Glycosyl_Hydrolase_73"/>
</dbReference>
<comment type="similarity">
    <text evidence="1">Belongs to the glycosyl hydrolase 73 family.</text>
</comment>
<dbReference type="GO" id="GO:0004040">
    <property type="term" value="F:amidase activity"/>
    <property type="evidence" value="ECO:0007669"/>
    <property type="project" value="InterPro"/>
</dbReference>
<accession>A0A4R5NKR2</accession>
<dbReference type="STRING" id="1122149.FD44_GL001330"/>
<dbReference type="InterPro" id="IPR038200">
    <property type="entry name" value="GW_dom_sf"/>
</dbReference>
<dbReference type="RefSeq" id="WP_010620607.1">
    <property type="nucleotide sequence ID" value="NZ_PUFO01000067.1"/>
</dbReference>
<dbReference type="InterPro" id="IPR002901">
    <property type="entry name" value="MGlyc_endo_b_GlcNAc-like_dom"/>
</dbReference>
<dbReference type="AlphaFoldDB" id="A0A4R5NKR2"/>
<comment type="caution">
    <text evidence="4">The sequence shown here is derived from an EMBL/GenBank/DDBJ whole genome shotgun (WGS) entry which is preliminary data.</text>
</comment>
<dbReference type="PANTHER" id="PTHR33308">
    <property type="entry name" value="PEPTIDOGLYCAN HYDROLASE FLGJ"/>
    <property type="match status" value="1"/>
</dbReference>
<dbReference type="Gene3D" id="2.30.30.170">
    <property type="match status" value="1"/>
</dbReference>
<keyword evidence="5" id="KW-1185">Reference proteome</keyword>
<evidence type="ECO:0000256" key="1">
    <source>
        <dbReference type="ARBA" id="ARBA00010266"/>
    </source>
</evidence>
<reference evidence="4 5" key="1">
    <citation type="journal article" date="2019" name="Appl. Microbiol. Biotechnol.">
        <title>Uncovering carbohydrate metabolism through a genotype-phenotype association study of 56 lactic acid bacteria genomes.</title>
        <authorList>
            <person name="Buron-Moles G."/>
            <person name="Chailyan A."/>
            <person name="Dolejs I."/>
            <person name="Forster J."/>
            <person name="Miks M.H."/>
        </authorList>
    </citation>
    <scope>NUCLEOTIDE SEQUENCE [LARGE SCALE GENOMIC DNA]</scope>
    <source>
        <strain evidence="4 5">ATCC 49373</strain>
    </source>
</reference>
<dbReference type="Gene3D" id="1.10.530.10">
    <property type="match status" value="1"/>
</dbReference>
<evidence type="ECO:0000313" key="4">
    <source>
        <dbReference type="EMBL" id="TDG75242.1"/>
    </source>
</evidence>
<dbReference type="Pfam" id="PF01832">
    <property type="entry name" value="Glucosaminidase"/>
    <property type="match status" value="1"/>
</dbReference>
<protein>
    <recommendedName>
        <fullName evidence="3">Mannosyl-glycoprotein endo-beta-N-acetylglucosamidase-like domain-containing protein</fullName>
    </recommendedName>
</protein>
<dbReference type="EMBL" id="PUFO01000067">
    <property type="protein sequence ID" value="TDG75242.1"/>
    <property type="molecule type" value="Genomic_DNA"/>
</dbReference>
<proteinExistence type="inferred from homology"/>
<name>A0A4R5NKR2_9LACO</name>
<evidence type="ECO:0000259" key="3">
    <source>
        <dbReference type="SMART" id="SM00047"/>
    </source>
</evidence>
<evidence type="ECO:0000256" key="2">
    <source>
        <dbReference type="ARBA" id="ARBA00022801"/>
    </source>
</evidence>
<keyword evidence="2" id="KW-0378">Hydrolase</keyword>
<evidence type="ECO:0000313" key="5">
    <source>
        <dbReference type="Proteomes" id="UP000294854"/>
    </source>
</evidence>
<feature type="domain" description="Mannosyl-glycoprotein endo-beta-N-acetylglucosamidase-like" evidence="3">
    <location>
        <begin position="31"/>
        <end position="197"/>
    </location>
</feature>
<dbReference type="Proteomes" id="UP000294854">
    <property type="component" value="Unassembled WGS sequence"/>
</dbReference>
<sequence>MKKMTLKRGLFLLTSIGMIAIVGTIFGNQQQVHSSTTTATPAQFISKMSPDVKSVANSYKLYPSVMMAQAALESSWGNSTLSQEADNYFGIKGSYSGQSVTMQTAEYDADGQLYYTNAAFKKYPSIKASMTDNAELLRNGPSFSSTYYSGTWRENAATYSDAANALTGTYATAPTYGASLISIISQYKLDTLLDVQNLDKATYYGAAGSETGTLSSSYSKYVAYNHVKGTNANQTKYAWKTLSGKSGKKVWFDMRAVKPASKTTWYRIRFSSAKTAKKYWVYSKAVTLPTTTYQSGSTNVTINHAVNREIHNHVYNSNYLSKQIQMSKTLTGSKYSVDSIATRTQNGIKTTWYRVALESKTKGWIFSDGVKTTYDAVKYTNVKKSGKLSTSYAKYTLYNHIKNTHFKQTETKWTALKKAVKANTAVTIDATGVKTKYGTKWDRIKFAGSTTKYWVSEKAIK</sequence>
<dbReference type="PANTHER" id="PTHR33308:SF9">
    <property type="entry name" value="PEPTIDOGLYCAN HYDROLASE FLGJ"/>
    <property type="match status" value="1"/>
</dbReference>
<dbReference type="SMART" id="SM00047">
    <property type="entry name" value="LYZ2"/>
    <property type="match status" value="1"/>
</dbReference>
<dbReference type="Gene3D" id="4.10.80.30">
    <property type="entry name" value="DNA polymerase, domain 6"/>
    <property type="match status" value="1"/>
</dbReference>
<gene>
    <name evidence="4" type="ORF">C5L31_000159</name>
</gene>
<organism evidence="4 5">
    <name type="scientific">Secundilactobacillus malefermentans</name>
    <dbReference type="NCBI Taxonomy" id="176292"/>
    <lineage>
        <taxon>Bacteria</taxon>
        <taxon>Bacillati</taxon>
        <taxon>Bacillota</taxon>
        <taxon>Bacilli</taxon>
        <taxon>Lactobacillales</taxon>
        <taxon>Lactobacillaceae</taxon>
        <taxon>Secundilactobacillus</taxon>
    </lineage>
</organism>